<dbReference type="InterPro" id="IPR000835">
    <property type="entry name" value="HTH_MarR-typ"/>
</dbReference>
<dbReference type="SUPFAM" id="SSF46785">
    <property type="entry name" value="Winged helix' DNA-binding domain"/>
    <property type="match status" value="1"/>
</dbReference>
<comment type="caution">
    <text evidence="8">The sequence shown here is derived from an EMBL/GenBank/DDBJ whole genome shotgun (WGS) entry which is preliminary data.</text>
</comment>
<evidence type="ECO:0000313" key="9">
    <source>
        <dbReference type="Proteomes" id="UP000245060"/>
    </source>
</evidence>
<name>A0AA37PLH5_9MYCO</name>
<dbReference type="EMBL" id="BQYH01000015">
    <property type="protein sequence ID" value="GKU72506.1"/>
    <property type="molecule type" value="Genomic_DNA"/>
</dbReference>
<dbReference type="AlphaFoldDB" id="A0AA37PLH5"/>
<feature type="domain" description="HTH marR-type" evidence="6">
    <location>
        <begin position="15"/>
        <end position="149"/>
    </location>
</feature>
<dbReference type="Pfam" id="PF01047">
    <property type="entry name" value="MarR"/>
    <property type="match status" value="1"/>
</dbReference>
<evidence type="ECO:0000256" key="1">
    <source>
        <dbReference type="ARBA" id="ARBA00004496"/>
    </source>
</evidence>
<keyword evidence="5" id="KW-0804">Transcription</keyword>
<protein>
    <submittedName>
        <fullName evidence="8">MarR family transcriptional regulator</fullName>
    </submittedName>
</protein>
<reference evidence="9" key="2">
    <citation type="submission" date="2018-04" db="EMBL/GenBank/DDBJ databases">
        <title>Draft genome sequence of Mycobacterium montefiorense isolated from Japanese black salamander.</title>
        <authorList>
            <person name="Fukano H."/>
            <person name="Yoshida M."/>
            <person name="Shimizu A."/>
            <person name="Iwao H."/>
            <person name="Kurata O."/>
            <person name="Katayama Y."/>
            <person name="Omatsu T."/>
            <person name="Mizutani T."/>
            <person name="Wada S."/>
            <person name="Hoshino Y."/>
        </authorList>
    </citation>
    <scope>NUCLEOTIDE SEQUENCE [LARGE SCALE GENOMIC DNA]</scope>
    <source>
        <strain evidence="9">BS</strain>
    </source>
</reference>
<sequence>MNAAPSPKTDEVRLNDMVCFALHAASRAITATYRPLLEPLGLTYPQYLVLAALWEQDDRTVGELVELLQLDYGTMTPLLKRLEKRGFLRRTRSPDDERSVIVGLTREGERLRASANGIYQAISEKFDLSANRARSTHKMLQSIIEKANH</sequence>
<dbReference type="Gene3D" id="1.10.10.10">
    <property type="entry name" value="Winged helix-like DNA-binding domain superfamily/Winged helix DNA-binding domain"/>
    <property type="match status" value="1"/>
</dbReference>
<dbReference type="Proteomes" id="UP000245060">
    <property type="component" value="Unassembled WGS sequence"/>
</dbReference>
<dbReference type="InterPro" id="IPR036388">
    <property type="entry name" value="WH-like_DNA-bd_sf"/>
</dbReference>
<dbReference type="PANTHER" id="PTHR33164:SF5">
    <property type="entry name" value="ORGANIC HYDROPEROXIDE RESISTANCE TRANSCRIPTIONAL REGULATOR"/>
    <property type="match status" value="1"/>
</dbReference>
<keyword evidence="2" id="KW-0963">Cytoplasm</keyword>
<evidence type="ECO:0000256" key="5">
    <source>
        <dbReference type="ARBA" id="ARBA00023163"/>
    </source>
</evidence>
<reference evidence="7" key="1">
    <citation type="journal article" date="2018" name="Genome Announc.">
        <title>Draft Genome Sequence of Mycobacterium montefiorense Isolated from Japanese Black Salamander (Hynobius nigrescens).</title>
        <authorList>
            <person name="Fukano H."/>
            <person name="Yoshida M."/>
            <person name="Shimizu A."/>
            <person name="Iwao H."/>
            <person name="Katayama Y."/>
            <person name="Omatsu T."/>
            <person name="Mizutani T."/>
            <person name="Kurata O."/>
            <person name="Wada S."/>
            <person name="Hoshino Y."/>
        </authorList>
    </citation>
    <scope>NUCLEOTIDE SEQUENCE</scope>
    <source>
        <strain evidence="7">BS</strain>
    </source>
</reference>
<dbReference type="EMBL" id="BFCH01000009">
    <property type="protein sequence ID" value="GBG36993.1"/>
    <property type="molecule type" value="Genomic_DNA"/>
</dbReference>
<comment type="subcellular location">
    <subcellularLocation>
        <location evidence="1">Cytoplasm</location>
    </subcellularLocation>
</comment>
<dbReference type="GO" id="GO:0006950">
    <property type="term" value="P:response to stress"/>
    <property type="evidence" value="ECO:0007669"/>
    <property type="project" value="TreeGrafter"/>
</dbReference>
<proteinExistence type="predicted"/>
<dbReference type="InterPro" id="IPR036390">
    <property type="entry name" value="WH_DNA-bd_sf"/>
</dbReference>
<keyword evidence="3" id="KW-0805">Transcription regulation</keyword>
<reference evidence="8" key="3">
    <citation type="journal article" date="2022" name="Microbiol. Resour. Announc.">
        <title>Draft Genome Sequences of Eight Mycobacterium montefiorense Strains Isolated from Salamanders in Captivity.</title>
        <authorList>
            <person name="Komine T."/>
            <person name="Ihara H."/>
            <person name="Fukano H."/>
            <person name="Hoshino Y."/>
            <person name="Kurata O."/>
            <person name="Wada S."/>
        </authorList>
    </citation>
    <scope>NUCLEOTIDE SEQUENCE</scope>
    <source>
        <strain evidence="8">NJB18185</strain>
    </source>
</reference>
<reference evidence="8" key="4">
    <citation type="submission" date="2022-04" db="EMBL/GenBank/DDBJ databases">
        <authorList>
            <person name="Komine T."/>
            <person name="Fukano H."/>
            <person name="Wada S."/>
        </authorList>
    </citation>
    <scope>NUCLEOTIDE SEQUENCE</scope>
    <source>
        <strain evidence="8">NJB18185</strain>
    </source>
</reference>
<evidence type="ECO:0000313" key="8">
    <source>
        <dbReference type="EMBL" id="GKU72506.1"/>
    </source>
</evidence>
<keyword evidence="9" id="KW-1185">Reference proteome</keyword>
<organism evidence="8 10">
    <name type="scientific">Mycobacterium montefiorense</name>
    <dbReference type="NCBI Taxonomy" id="154654"/>
    <lineage>
        <taxon>Bacteria</taxon>
        <taxon>Bacillati</taxon>
        <taxon>Actinomycetota</taxon>
        <taxon>Actinomycetes</taxon>
        <taxon>Mycobacteriales</taxon>
        <taxon>Mycobacteriaceae</taxon>
        <taxon>Mycobacterium</taxon>
        <taxon>Mycobacterium simiae complex</taxon>
    </lineage>
</organism>
<accession>A0AA37PLH5</accession>
<evidence type="ECO:0000256" key="2">
    <source>
        <dbReference type="ARBA" id="ARBA00022490"/>
    </source>
</evidence>
<dbReference type="GO" id="GO:0003700">
    <property type="term" value="F:DNA-binding transcription factor activity"/>
    <property type="evidence" value="ECO:0007669"/>
    <property type="project" value="InterPro"/>
</dbReference>
<evidence type="ECO:0000259" key="6">
    <source>
        <dbReference type="PROSITE" id="PS50995"/>
    </source>
</evidence>
<dbReference type="RefSeq" id="WP_108921195.1">
    <property type="nucleotide sequence ID" value="NZ_BFCH01000009.1"/>
</dbReference>
<evidence type="ECO:0000313" key="7">
    <source>
        <dbReference type="EMBL" id="GBG36993.1"/>
    </source>
</evidence>
<dbReference type="Proteomes" id="UP001139505">
    <property type="component" value="Unassembled WGS sequence"/>
</dbReference>
<dbReference type="SMART" id="SM00347">
    <property type="entry name" value="HTH_MARR"/>
    <property type="match status" value="1"/>
</dbReference>
<dbReference type="InterPro" id="IPR039422">
    <property type="entry name" value="MarR/SlyA-like"/>
</dbReference>
<evidence type="ECO:0000256" key="4">
    <source>
        <dbReference type="ARBA" id="ARBA00023125"/>
    </source>
</evidence>
<dbReference type="GO" id="GO:0003677">
    <property type="term" value="F:DNA binding"/>
    <property type="evidence" value="ECO:0007669"/>
    <property type="project" value="UniProtKB-KW"/>
</dbReference>
<dbReference type="GO" id="GO:0005737">
    <property type="term" value="C:cytoplasm"/>
    <property type="evidence" value="ECO:0007669"/>
    <property type="project" value="UniProtKB-SubCell"/>
</dbReference>
<gene>
    <name evidence="7" type="ORF">MmonteBS_13650</name>
    <name evidence="8" type="ORF">NJB18185_22780</name>
</gene>
<dbReference type="PRINTS" id="PR00598">
    <property type="entry name" value="HTHMARR"/>
</dbReference>
<dbReference type="FunFam" id="1.10.10.10:FF:000163">
    <property type="entry name" value="MarR family transcriptional regulator"/>
    <property type="match status" value="1"/>
</dbReference>
<keyword evidence="4" id="KW-0238">DNA-binding</keyword>
<dbReference type="PROSITE" id="PS50995">
    <property type="entry name" value="HTH_MARR_2"/>
    <property type="match status" value="1"/>
</dbReference>
<evidence type="ECO:0000313" key="10">
    <source>
        <dbReference type="Proteomes" id="UP001139505"/>
    </source>
</evidence>
<evidence type="ECO:0000256" key="3">
    <source>
        <dbReference type="ARBA" id="ARBA00023015"/>
    </source>
</evidence>
<dbReference type="PANTHER" id="PTHR33164">
    <property type="entry name" value="TRANSCRIPTIONAL REGULATOR, MARR FAMILY"/>
    <property type="match status" value="1"/>
</dbReference>